<evidence type="ECO:0000313" key="3">
    <source>
        <dbReference type="Proteomes" id="UP001519460"/>
    </source>
</evidence>
<comment type="caution">
    <text evidence="2">The sequence shown here is derived from an EMBL/GenBank/DDBJ whole genome shotgun (WGS) entry which is preliminary data.</text>
</comment>
<dbReference type="EMBL" id="JACVVK020000155">
    <property type="protein sequence ID" value="KAK7488083.1"/>
    <property type="molecule type" value="Genomic_DNA"/>
</dbReference>
<gene>
    <name evidence="2" type="ORF">BaRGS_00020674</name>
</gene>
<keyword evidence="3" id="KW-1185">Reference proteome</keyword>
<protein>
    <submittedName>
        <fullName evidence="2">Uncharacterized protein</fullName>
    </submittedName>
</protein>
<proteinExistence type="predicted"/>
<sequence>MMSLFWRDLMKSMFQHDLMNPEQARASVYGGFRSSTAASGPSGFRRLKQLEKKAEDGKQNEDRKELAFDRCFLLSRTIHPEKLARAQHDKWHSFLSLQRAYDTALFCSCMVGSSGYGQPLRSSSGHSFRSVH</sequence>
<evidence type="ECO:0000313" key="2">
    <source>
        <dbReference type="EMBL" id="KAK7488083.1"/>
    </source>
</evidence>
<reference evidence="2 3" key="1">
    <citation type="journal article" date="2023" name="Sci. Data">
        <title>Genome assembly of the Korean intertidal mud-creeper Batillaria attramentaria.</title>
        <authorList>
            <person name="Patra A.K."/>
            <person name="Ho P.T."/>
            <person name="Jun S."/>
            <person name="Lee S.J."/>
            <person name="Kim Y."/>
            <person name="Won Y.J."/>
        </authorList>
    </citation>
    <scope>NUCLEOTIDE SEQUENCE [LARGE SCALE GENOMIC DNA]</scope>
    <source>
        <strain evidence="2">Wonlab-2016</strain>
    </source>
</reference>
<evidence type="ECO:0000256" key="1">
    <source>
        <dbReference type="SAM" id="MobiDB-lite"/>
    </source>
</evidence>
<organism evidence="2 3">
    <name type="scientific">Batillaria attramentaria</name>
    <dbReference type="NCBI Taxonomy" id="370345"/>
    <lineage>
        <taxon>Eukaryota</taxon>
        <taxon>Metazoa</taxon>
        <taxon>Spiralia</taxon>
        <taxon>Lophotrochozoa</taxon>
        <taxon>Mollusca</taxon>
        <taxon>Gastropoda</taxon>
        <taxon>Caenogastropoda</taxon>
        <taxon>Sorbeoconcha</taxon>
        <taxon>Cerithioidea</taxon>
        <taxon>Batillariidae</taxon>
        <taxon>Batillaria</taxon>
    </lineage>
</organism>
<dbReference type="AlphaFoldDB" id="A0ABD0KM48"/>
<feature type="compositionally biased region" description="Basic and acidic residues" evidence="1">
    <location>
        <begin position="48"/>
        <end position="63"/>
    </location>
</feature>
<name>A0ABD0KM48_9CAEN</name>
<accession>A0ABD0KM48</accession>
<dbReference type="Proteomes" id="UP001519460">
    <property type="component" value="Unassembled WGS sequence"/>
</dbReference>
<feature type="region of interest" description="Disordered" evidence="1">
    <location>
        <begin position="33"/>
        <end position="63"/>
    </location>
</feature>